<evidence type="ECO:0000256" key="1">
    <source>
        <dbReference type="SAM" id="MobiDB-lite"/>
    </source>
</evidence>
<proteinExistence type="predicted"/>
<dbReference type="InterPro" id="IPR039881">
    <property type="entry name" value="PCIF1-like"/>
</dbReference>
<dbReference type="GO" id="GO:0016422">
    <property type="term" value="F:mRNA (2'-O-methyladenosine-N6-)-methyltransferase activity"/>
    <property type="evidence" value="ECO:0007669"/>
    <property type="project" value="InterPro"/>
</dbReference>
<dbReference type="EMBL" id="CAIX01000071">
    <property type="protein sequence ID" value="CCI44492.1"/>
    <property type="molecule type" value="Genomic_DNA"/>
</dbReference>
<feature type="compositionally biased region" description="Low complexity" evidence="1">
    <location>
        <begin position="19"/>
        <end position="31"/>
    </location>
</feature>
<accession>A0A024GCU5</accession>
<dbReference type="InParanoid" id="A0A024GCU5"/>
<keyword evidence="4" id="KW-1185">Reference proteome</keyword>
<dbReference type="Proteomes" id="UP000053237">
    <property type="component" value="Unassembled WGS sequence"/>
</dbReference>
<dbReference type="PANTHER" id="PTHR21727">
    <property type="entry name" value="PHOSPHORYLATED CTD INTERACTING FACTOR 1"/>
    <property type="match status" value="1"/>
</dbReference>
<organism evidence="3 4">
    <name type="scientific">Albugo candida</name>
    <dbReference type="NCBI Taxonomy" id="65357"/>
    <lineage>
        <taxon>Eukaryota</taxon>
        <taxon>Sar</taxon>
        <taxon>Stramenopiles</taxon>
        <taxon>Oomycota</taxon>
        <taxon>Peronosporomycetes</taxon>
        <taxon>Albuginales</taxon>
        <taxon>Albuginaceae</taxon>
        <taxon>Albugo</taxon>
    </lineage>
</organism>
<evidence type="ECO:0000259" key="2">
    <source>
        <dbReference type="Pfam" id="PF12237"/>
    </source>
</evidence>
<name>A0A024GCU5_9STRA</name>
<dbReference type="GO" id="GO:0099122">
    <property type="term" value="F:RNA polymerase II C-terminal domain binding"/>
    <property type="evidence" value="ECO:0007669"/>
    <property type="project" value="InterPro"/>
</dbReference>
<dbReference type="OrthoDB" id="193787at2759"/>
<feature type="domain" description="PCIF1 WW" evidence="2">
    <location>
        <begin position="230"/>
        <end position="401"/>
    </location>
</feature>
<dbReference type="InterPro" id="IPR022035">
    <property type="entry name" value="PCIF1_WW"/>
</dbReference>
<evidence type="ECO:0000313" key="3">
    <source>
        <dbReference type="EMBL" id="CCI44492.1"/>
    </source>
</evidence>
<sequence length="452" mass="52079">MTDNDAVFDAILAAMSRKSGNTSETTENSTNDETRSHISAPSKKRRFHAIDEAPNGKDGSTAGIWNPILPSIISLRDVRAQVNHPTVKNRIEIESALLEVERYRLVKRFYTMIEEAAAELGIASVPNSVYEVWKFTCSLFTSKINTLQDSMVMCELEDEFQKCGVEHLRAAAKCRELSNIFEKVAQDHNKHQCTSRAPGKTKIKVRIEADQVSLCYSGITVKCSTGHYSKLKHLYSIQEKRNHTWKLPVMNVNEAIFCVLLRYRALDGGGLHASLNEECFDVMLQYFDCQMECFASPLNCRYRQYCSAYPDTDFRFGSIGSFFDFYPRSGCFESNPPFLPRLIERMATHMTGLLEAAEEALMFIIVVPAWKHTQAWQLLYNSEYNRSYLFLSQKHHGFCEGKEQIRKSRWRIASFDSSIFFWQNHKAQEKWLIQEEAIQKLKEAFRSKQVRL</sequence>
<evidence type="ECO:0000313" key="4">
    <source>
        <dbReference type="Proteomes" id="UP000053237"/>
    </source>
</evidence>
<protein>
    <recommendedName>
        <fullName evidence="2">PCIF1 WW domain-containing protein</fullName>
    </recommendedName>
</protein>
<dbReference type="Pfam" id="PF12237">
    <property type="entry name" value="PCIF1_WW"/>
    <property type="match status" value="1"/>
</dbReference>
<comment type="caution">
    <text evidence="3">The sequence shown here is derived from an EMBL/GenBank/DDBJ whole genome shotgun (WGS) entry which is preliminary data.</text>
</comment>
<feature type="region of interest" description="Disordered" evidence="1">
    <location>
        <begin position="18"/>
        <end position="55"/>
    </location>
</feature>
<dbReference type="PANTHER" id="PTHR21727:SF0">
    <property type="entry name" value="MRNA (2'-O-METHYLADENOSINE-N(6)-)-METHYLTRANSFERASE"/>
    <property type="match status" value="1"/>
</dbReference>
<dbReference type="AlphaFoldDB" id="A0A024GCU5"/>
<gene>
    <name evidence="3" type="ORF">BN9_053010</name>
</gene>
<reference evidence="3 4" key="1">
    <citation type="submission" date="2012-05" db="EMBL/GenBank/DDBJ databases">
        <title>Recombination and specialization in a pathogen metapopulation.</title>
        <authorList>
            <person name="Gardiner A."/>
            <person name="Kemen E."/>
            <person name="Schultz-Larsen T."/>
            <person name="MacLean D."/>
            <person name="Van Oosterhout C."/>
            <person name="Jones J.D.G."/>
        </authorList>
    </citation>
    <scope>NUCLEOTIDE SEQUENCE [LARGE SCALE GENOMIC DNA]</scope>
    <source>
        <strain evidence="3 4">Ac Nc2</strain>
    </source>
</reference>